<comment type="caution">
    <text evidence="2">The sequence shown here is derived from an EMBL/GenBank/DDBJ whole genome shotgun (WGS) entry which is preliminary data.</text>
</comment>
<dbReference type="EMBL" id="JASCZI010182539">
    <property type="protein sequence ID" value="MED6188118.1"/>
    <property type="molecule type" value="Genomic_DNA"/>
</dbReference>
<protein>
    <submittedName>
        <fullName evidence="2">Uncharacterized protein</fullName>
    </submittedName>
</protein>
<proteinExistence type="predicted"/>
<keyword evidence="3" id="KW-1185">Reference proteome</keyword>
<feature type="region of interest" description="Disordered" evidence="1">
    <location>
        <begin position="46"/>
        <end position="67"/>
    </location>
</feature>
<organism evidence="2 3">
    <name type="scientific">Stylosanthes scabra</name>
    <dbReference type="NCBI Taxonomy" id="79078"/>
    <lineage>
        <taxon>Eukaryota</taxon>
        <taxon>Viridiplantae</taxon>
        <taxon>Streptophyta</taxon>
        <taxon>Embryophyta</taxon>
        <taxon>Tracheophyta</taxon>
        <taxon>Spermatophyta</taxon>
        <taxon>Magnoliopsida</taxon>
        <taxon>eudicotyledons</taxon>
        <taxon>Gunneridae</taxon>
        <taxon>Pentapetalae</taxon>
        <taxon>rosids</taxon>
        <taxon>fabids</taxon>
        <taxon>Fabales</taxon>
        <taxon>Fabaceae</taxon>
        <taxon>Papilionoideae</taxon>
        <taxon>50 kb inversion clade</taxon>
        <taxon>dalbergioids sensu lato</taxon>
        <taxon>Dalbergieae</taxon>
        <taxon>Pterocarpus clade</taxon>
        <taxon>Stylosanthes</taxon>
    </lineage>
</organism>
<reference evidence="2 3" key="1">
    <citation type="journal article" date="2023" name="Plants (Basel)">
        <title>Bridging the Gap: Combining Genomics and Transcriptomics Approaches to Understand Stylosanthes scabra, an Orphan Legume from the Brazilian Caatinga.</title>
        <authorList>
            <person name="Ferreira-Neto J.R.C."/>
            <person name="da Silva M.D."/>
            <person name="Binneck E."/>
            <person name="de Melo N.F."/>
            <person name="da Silva R.H."/>
            <person name="de Melo A.L.T.M."/>
            <person name="Pandolfi V."/>
            <person name="Bustamante F.O."/>
            <person name="Brasileiro-Vidal A.C."/>
            <person name="Benko-Iseppon A.M."/>
        </authorList>
    </citation>
    <scope>NUCLEOTIDE SEQUENCE [LARGE SCALE GENOMIC DNA]</scope>
    <source>
        <tissue evidence="2">Leaves</tissue>
    </source>
</reference>
<accession>A0ABU6WVK4</accession>
<gene>
    <name evidence="2" type="ORF">PIB30_082995</name>
</gene>
<evidence type="ECO:0000256" key="1">
    <source>
        <dbReference type="SAM" id="MobiDB-lite"/>
    </source>
</evidence>
<evidence type="ECO:0000313" key="3">
    <source>
        <dbReference type="Proteomes" id="UP001341840"/>
    </source>
</evidence>
<dbReference type="Proteomes" id="UP001341840">
    <property type="component" value="Unassembled WGS sequence"/>
</dbReference>
<sequence>MDAHLVKDQSKWKTTDDSIFGEARPYTSEGMLRQLSKLEPAPEKPEIYGVRIPNPWIPSTDKAPKPQ</sequence>
<name>A0ABU6WVK4_9FABA</name>
<evidence type="ECO:0000313" key="2">
    <source>
        <dbReference type="EMBL" id="MED6188118.1"/>
    </source>
</evidence>